<name>A0A078AG75_STYLE</name>
<evidence type="ECO:0000256" key="8">
    <source>
        <dbReference type="SAM" id="Phobius"/>
    </source>
</evidence>
<gene>
    <name evidence="10" type="primary">Contig9092.g9723</name>
    <name evidence="10" type="ORF">STYLEM_8855</name>
</gene>
<feature type="domain" description="ABC transporter" evidence="9">
    <location>
        <begin position="2"/>
        <end position="238"/>
    </location>
</feature>
<dbReference type="InterPro" id="IPR027417">
    <property type="entry name" value="P-loop_NTPase"/>
</dbReference>
<dbReference type="Pfam" id="PF19055">
    <property type="entry name" value="ABC2_membrane_7"/>
    <property type="match status" value="1"/>
</dbReference>
<feature type="transmembrane region" description="Helical" evidence="8">
    <location>
        <begin position="434"/>
        <end position="458"/>
    </location>
</feature>
<feature type="transmembrane region" description="Helical" evidence="8">
    <location>
        <begin position="329"/>
        <end position="346"/>
    </location>
</feature>
<keyword evidence="7 8" id="KW-0472">Membrane</keyword>
<evidence type="ECO:0000256" key="3">
    <source>
        <dbReference type="ARBA" id="ARBA00022692"/>
    </source>
</evidence>
<evidence type="ECO:0000256" key="6">
    <source>
        <dbReference type="ARBA" id="ARBA00022989"/>
    </source>
</evidence>
<feature type="transmembrane region" description="Helical" evidence="8">
    <location>
        <begin position="361"/>
        <end position="380"/>
    </location>
</feature>
<accession>A0A078AG75</accession>
<dbReference type="FunCoup" id="A0A078AG75">
    <property type="interactions" value="3"/>
</dbReference>
<dbReference type="PANTHER" id="PTHR48041:SF139">
    <property type="entry name" value="PROTEIN SCARLET"/>
    <property type="match status" value="1"/>
</dbReference>
<evidence type="ECO:0000256" key="4">
    <source>
        <dbReference type="ARBA" id="ARBA00022741"/>
    </source>
</evidence>
<dbReference type="OrthoDB" id="184675at2759"/>
<dbReference type="PANTHER" id="PTHR48041">
    <property type="entry name" value="ABC TRANSPORTER G FAMILY MEMBER 28"/>
    <property type="match status" value="1"/>
</dbReference>
<proteinExistence type="predicted"/>
<dbReference type="PROSITE" id="PS00211">
    <property type="entry name" value="ABC_TRANSPORTER_1"/>
    <property type="match status" value="1"/>
</dbReference>
<reference evidence="10 11" key="1">
    <citation type="submission" date="2014-06" db="EMBL/GenBank/DDBJ databases">
        <authorList>
            <person name="Swart Estienne"/>
        </authorList>
    </citation>
    <scope>NUCLEOTIDE SEQUENCE [LARGE SCALE GENOMIC DNA]</scope>
    <source>
        <strain evidence="10 11">130c</strain>
    </source>
</reference>
<dbReference type="SUPFAM" id="SSF52540">
    <property type="entry name" value="P-loop containing nucleoside triphosphate hydrolases"/>
    <property type="match status" value="1"/>
</dbReference>
<dbReference type="EMBL" id="CCKQ01008402">
    <property type="protein sequence ID" value="CDW79863.1"/>
    <property type="molecule type" value="Genomic_DNA"/>
</dbReference>
<dbReference type="PROSITE" id="PS50893">
    <property type="entry name" value="ABC_TRANSPORTER_2"/>
    <property type="match status" value="1"/>
</dbReference>
<feature type="transmembrane region" description="Helical" evidence="8">
    <location>
        <begin position="401"/>
        <end position="428"/>
    </location>
</feature>
<dbReference type="Gene3D" id="3.40.50.300">
    <property type="entry name" value="P-loop containing nucleotide triphosphate hydrolases"/>
    <property type="match status" value="1"/>
</dbReference>
<dbReference type="InParanoid" id="A0A078AG75"/>
<keyword evidence="6 8" id="KW-1133">Transmembrane helix</keyword>
<sequence>MNQGKPIQKDILKDVSGYALPGEVLYLIGSSGSGKTSLLNVICDRIIPNRNVKLQKNVIINDRKELDSRSFSKLGAYVMQDDIIFDFFTPKEALRFACRLKLKVDKATQDQLILKLLDELGLNNVQNTRIGGRRKKLLSGGEMKRVAIGIALITDPLLLILDEPTSGIDSFRAMKIVKLLKRQAEKGKTVIATIHQPSTEAFRLFDRILLMTDGLVIYEGVPPHSLKYFKSIGFPCPKYSNPSDYYMSNILTVDYPKTEKFERKLQFLLDNYQTYIVPLVLEAEGSVILNDVDRDIMTQVTSIREQFRQLIGREILGQIRNPQHLRVKVARQIIVGLLILAVFFGLDGNNAQDIKGLSGCLFFIAVNQTMMYLFSSLIVFQEERPLFLREYSEKMYRLIPYFLTKVIVDIPLGILQAIIFSIVVYFGIGVIVNAWLFFRFLFVVLLIGFTGNVGGYFISSLFRQTETAVLFVPVFLMPLILLGGFFANIGKTQRWIVWMQYLSPIRFGSEALLQNEFSSRTDIPPAANPLNIFNYNLGYWLSMVLLVCLAIVLMICGMIFLKFFISRPQ</sequence>
<protein>
    <submittedName>
        <fullName evidence="10">Abc transporter family protein</fullName>
    </submittedName>
</protein>
<dbReference type="InterPro" id="IPR003439">
    <property type="entry name" value="ABC_transporter-like_ATP-bd"/>
</dbReference>
<evidence type="ECO:0000256" key="7">
    <source>
        <dbReference type="ARBA" id="ARBA00023136"/>
    </source>
</evidence>
<evidence type="ECO:0000256" key="2">
    <source>
        <dbReference type="ARBA" id="ARBA00022448"/>
    </source>
</evidence>
<evidence type="ECO:0000259" key="9">
    <source>
        <dbReference type="PROSITE" id="PS50893"/>
    </source>
</evidence>
<evidence type="ECO:0000313" key="10">
    <source>
        <dbReference type="EMBL" id="CDW79863.1"/>
    </source>
</evidence>
<comment type="subcellular location">
    <subcellularLocation>
        <location evidence="1">Membrane</location>
        <topology evidence="1">Multi-pass membrane protein</topology>
    </subcellularLocation>
</comment>
<keyword evidence="3 8" id="KW-0812">Transmembrane</keyword>
<dbReference type="SMART" id="SM00382">
    <property type="entry name" value="AAA"/>
    <property type="match status" value="1"/>
</dbReference>
<keyword evidence="4" id="KW-0547">Nucleotide-binding</keyword>
<dbReference type="GO" id="GO:0140359">
    <property type="term" value="F:ABC-type transporter activity"/>
    <property type="evidence" value="ECO:0007669"/>
    <property type="project" value="InterPro"/>
</dbReference>
<dbReference type="InterPro" id="IPR050352">
    <property type="entry name" value="ABCG_transporters"/>
</dbReference>
<dbReference type="GO" id="GO:0016020">
    <property type="term" value="C:membrane"/>
    <property type="evidence" value="ECO:0007669"/>
    <property type="project" value="UniProtKB-SubCell"/>
</dbReference>
<dbReference type="Proteomes" id="UP000039865">
    <property type="component" value="Unassembled WGS sequence"/>
</dbReference>
<dbReference type="AlphaFoldDB" id="A0A078AG75"/>
<evidence type="ECO:0000256" key="5">
    <source>
        <dbReference type="ARBA" id="ARBA00022840"/>
    </source>
</evidence>
<feature type="transmembrane region" description="Helical" evidence="8">
    <location>
        <begin position="470"/>
        <end position="489"/>
    </location>
</feature>
<dbReference type="InterPro" id="IPR017871">
    <property type="entry name" value="ABC_transporter-like_CS"/>
</dbReference>
<dbReference type="OMA" id="DYIIMIT"/>
<evidence type="ECO:0000313" key="11">
    <source>
        <dbReference type="Proteomes" id="UP000039865"/>
    </source>
</evidence>
<evidence type="ECO:0000256" key="1">
    <source>
        <dbReference type="ARBA" id="ARBA00004141"/>
    </source>
</evidence>
<dbReference type="InterPro" id="IPR013525">
    <property type="entry name" value="ABC2_TM"/>
</dbReference>
<dbReference type="InterPro" id="IPR043926">
    <property type="entry name" value="ABCG_dom"/>
</dbReference>
<keyword evidence="5" id="KW-0067">ATP-binding</keyword>
<dbReference type="GO" id="GO:0005524">
    <property type="term" value="F:ATP binding"/>
    <property type="evidence" value="ECO:0007669"/>
    <property type="project" value="UniProtKB-KW"/>
</dbReference>
<organism evidence="10 11">
    <name type="scientific">Stylonychia lemnae</name>
    <name type="common">Ciliate</name>
    <dbReference type="NCBI Taxonomy" id="5949"/>
    <lineage>
        <taxon>Eukaryota</taxon>
        <taxon>Sar</taxon>
        <taxon>Alveolata</taxon>
        <taxon>Ciliophora</taxon>
        <taxon>Intramacronucleata</taxon>
        <taxon>Spirotrichea</taxon>
        <taxon>Stichotrichia</taxon>
        <taxon>Sporadotrichida</taxon>
        <taxon>Oxytrichidae</taxon>
        <taxon>Stylonychinae</taxon>
        <taxon>Stylonychia</taxon>
    </lineage>
</organism>
<feature type="transmembrane region" description="Helical" evidence="8">
    <location>
        <begin position="539"/>
        <end position="565"/>
    </location>
</feature>
<dbReference type="InterPro" id="IPR003593">
    <property type="entry name" value="AAA+_ATPase"/>
</dbReference>
<keyword evidence="2" id="KW-0813">Transport</keyword>
<keyword evidence="11" id="KW-1185">Reference proteome</keyword>
<dbReference type="Pfam" id="PF01061">
    <property type="entry name" value="ABC2_membrane"/>
    <property type="match status" value="1"/>
</dbReference>
<dbReference type="GO" id="GO:0016887">
    <property type="term" value="F:ATP hydrolysis activity"/>
    <property type="evidence" value="ECO:0007669"/>
    <property type="project" value="InterPro"/>
</dbReference>
<dbReference type="Pfam" id="PF00005">
    <property type="entry name" value="ABC_tran"/>
    <property type="match status" value="1"/>
</dbReference>